<feature type="compositionally biased region" description="Low complexity" evidence="4">
    <location>
        <begin position="174"/>
        <end position="198"/>
    </location>
</feature>
<dbReference type="AlphaFoldDB" id="A0A161YJC7"/>
<sequence length="347" mass="36628">MMMMLLLRFHRHQSDISNYPGRPGYFSFTIDPNESFTGVPFIMLPNATMTLDPRPTQLPLAAGVCDDCSFYFKGDEYHNCEIAAANYNVDFDSFAAWNSLTTNVTDPACVFEVGLRYCGSWGLPPKQTTSEEPEPTGSVSCQSAADNAGISLETFLEWNPAVSPDCTGGPGIGTTASQSASTTASTTAKPTAPAHTHTGQPADCNKWDVVAEGDSCVSLASDNGISVDQFFAWNPAVSKDCTTNFWLGQAYCVGVSGAGSVVTTTSPSTRSSASSTMAAPAPPAPTHTGQPSDCNKWDVVVSGDSSGSMAADNGTTVDQFYAWNPAVPKNCVKNFWLGQAYCVGVSS</sequence>
<protein>
    <recommendedName>
        <fullName evidence="5">LysM domain-containing protein</fullName>
    </recommendedName>
</protein>
<dbReference type="SMART" id="SM00257">
    <property type="entry name" value="LysM"/>
    <property type="match status" value="2"/>
</dbReference>
<dbReference type="STRING" id="708197.A0A161YJC7"/>
<dbReference type="PANTHER" id="PTHR34997">
    <property type="entry name" value="AM15"/>
    <property type="match status" value="1"/>
</dbReference>
<dbReference type="SUPFAM" id="SSF54106">
    <property type="entry name" value="LysM domain"/>
    <property type="match status" value="2"/>
</dbReference>
<comment type="caution">
    <text evidence="6">The sequence shown here is derived from an EMBL/GenBank/DDBJ whole genome shotgun (WGS) entry which is preliminary data.</text>
</comment>
<keyword evidence="7" id="KW-1185">Reference proteome</keyword>
<comment type="similarity">
    <text evidence="3">Belongs to the secreted LysM effector family.</text>
</comment>
<dbReference type="PROSITE" id="PS51782">
    <property type="entry name" value="LYSM"/>
    <property type="match status" value="2"/>
</dbReference>
<dbReference type="PANTHER" id="PTHR34997:SF1">
    <property type="entry name" value="PEPTIDOGLYCAN-BINDING LYSIN DOMAIN"/>
    <property type="match status" value="1"/>
</dbReference>
<keyword evidence="1" id="KW-0147">Chitin-binding</keyword>
<name>A0A161YJC7_9PEZI</name>
<dbReference type="CDD" id="cd00118">
    <property type="entry name" value="LysM"/>
    <property type="match status" value="2"/>
</dbReference>
<evidence type="ECO:0000313" key="6">
    <source>
        <dbReference type="EMBL" id="KZL73037.1"/>
    </source>
</evidence>
<dbReference type="Proteomes" id="UP000076552">
    <property type="component" value="Unassembled WGS sequence"/>
</dbReference>
<dbReference type="InterPro" id="IPR052210">
    <property type="entry name" value="LysM1-like"/>
</dbReference>
<dbReference type="Pfam" id="PF01476">
    <property type="entry name" value="LysM"/>
    <property type="match status" value="2"/>
</dbReference>
<evidence type="ECO:0000256" key="4">
    <source>
        <dbReference type="SAM" id="MobiDB-lite"/>
    </source>
</evidence>
<dbReference type="GO" id="GO:0008061">
    <property type="term" value="F:chitin binding"/>
    <property type="evidence" value="ECO:0007669"/>
    <property type="project" value="UniProtKB-KW"/>
</dbReference>
<evidence type="ECO:0000256" key="2">
    <source>
        <dbReference type="ARBA" id="ARBA00023026"/>
    </source>
</evidence>
<evidence type="ECO:0000259" key="5">
    <source>
        <dbReference type="PROSITE" id="PS51782"/>
    </source>
</evidence>
<dbReference type="InterPro" id="IPR018392">
    <property type="entry name" value="LysM"/>
</dbReference>
<dbReference type="InterPro" id="IPR036779">
    <property type="entry name" value="LysM_dom_sf"/>
</dbReference>
<dbReference type="Gene3D" id="3.10.350.10">
    <property type="entry name" value="LysM domain"/>
    <property type="match status" value="2"/>
</dbReference>
<feature type="domain" description="LysM" evidence="5">
    <location>
        <begin position="296"/>
        <end position="343"/>
    </location>
</feature>
<reference evidence="6 7" key="1">
    <citation type="submission" date="2015-06" db="EMBL/GenBank/DDBJ databases">
        <title>Survival trade-offs in plant roots during colonization by closely related pathogenic and mutualistic fungi.</title>
        <authorList>
            <person name="Hacquard S."/>
            <person name="Kracher B."/>
            <person name="Hiruma K."/>
            <person name="Weinman A."/>
            <person name="Muench P."/>
            <person name="Garrido Oter R."/>
            <person name="Ver Loren van Themaat E."/>
            <person name="Dallerey J.-F."/>
            <person name="Damm U."/>
            <person name="Henrissat B."/>
            <person name="Lespinet O."/>
            <person name="Thon M."/>
            <person name="Kemen E."/>
            <person name="McHardy A.C."/>
            <person name="Schulze-Lefert P."/>
            <person name="O'Connell R.J."/>
        </authorList>
    </citation>
    <scope>NUCLEOTIDE SEQUENCE [LARGE SCALE GENOMIC DNA]</scope>
    <source>
        <strain evidence="6 7">0861</strain>
    </source>
</reference>
<dbReference type="EMBL" id="LFIV01000049">
    <property type="protein sequence ID" value="KZL73037.1"/>
    <property type="molecule type" value="Genomic_DNA"/>
</dbReference>
<accession>A0A161YJC7</accession>
<feature type="domain" description="LysM" evidence="5">
    <location>
        <begin position="206"/>
        <end position="253"/>
    </location>
</feature>
<keyword evidence="2" id="KW-0843">Virulence</keyword>
<organism evidence="6 7">
    <name type="scientific">Colletotrichum tofieldiae</name>
    <dbReference type="NCBI Taxonomy" id="708197"/>
    <lineage>
        <taxon>Eukaryota</taxon>
        <taxon>Fungi</taxon>
        <taxon>Dikarya</taxon>
        <taxon>Ascomycota</taxon>
        <taxon>Pezizomycotina</taxon>
        <taxon>Sordariomycetes</taxon>
        <taxon>Hypocreomycetidae</taxon>
        <taxon>Glomerellales</taxon>
        <taxon>Glomerellaceae</taxon>
        <taxon>Colletotrichum</taxon>
        <taxon>Colletotrichum spaethianum species complex</taxon>
    </lineage>
</organism>
<proteinExistence type="inferred from homology"/>
<evidence type="ECO:0000256" key="3">
    <source>
        <dbReference type="ARBA" id="ARBA00044955"/>
    </source>
</evidence>
<feature type="region of interest" description="Disordered" evidence="4">
    <location>
        <begin position="263"/>
        <end position="294"/>
    </location>
</feature>
<feature type="compositionally biased region" description="Low complexity" evidence="4">
    <location>
        <begin position="263"/>
        <end position="279"/>
    </location>
</feature>
<feature type="region of interest" description="Disordered" evidence="4">
    <location>
        <begin position="167"/>
        <end position="202"/>
    </location>
</feature>
<evidence type="ECO:0000256" key="1">
    <source>
        <dbReference type="ARBA" id="ARBA00022669"/>
    </source>
</evidence>
<gene>
    <name evidence="6" type="ORF">CT0861_11079</name>
</gene>
<evidence type="ECO:0000313" key="7">
    <source>
        <dbReference type="Proteomes" id="UP000076552"/>
    </source>
</evidence>